<proteinExistence type="predicted"/>
<dbReference type="OrthoDB" id="9805123at2"/>
<dbReference type="RefSeq" id="WP_077752940.1">
    <property type="nucleotide sequence ID" value="NZ_CP014782.1"/>
</dbReference>
<dbReference type="InterPro" id="IPR029058">
    <property type="entry name" value="AB_hydrolase_fold"/>
</dbReference>
<dbReference type="Pfam" id="PF02129">
    <property type="entry name" value="Peptidase_S15"/>
    <property type="match status" value="1"/>
</dbReference>
<dbReference type="PANTHER" id="PTHR47751:SF1">
    <property type="entry name" value="SUPERFAMILY HYDROLASE, PUTATIVE (AFU_ORTHOLOGUE AFUA_2G16580)-RELATED"/>
    <property type="match status" value="1"/>
</dbReference>
<protein>
    <submittedName>
        <fullName evidence="3">Alpha/beta superfamily hydrolase</fullName>
    </submittedName>
</protein>
<gene>
    <name evidence="3" type="ORF">Sps_02662</name>
</gene>
<evidence type="ECO:0000313" key="4">
    <source>
        <dbReference type="Proteomes" id="UP000189545"/>
    </source>
</evidence>
<feature type="signal peptide" evidence="1">
    <location>
        <begin position="1"/>
        <end position="24"/>
    </location>
</feature>
<organism evidence="3 4">
    <name type="scientific">Shewanella psychrophila</name>
    <dbReference type="NCBI Taxonomy" id="225848"/>
    <lineage>
        <taxon>Bacteria</taxon>
        <taxon>Pseudomonadati</taxon>
        <taxon>Pseudomonadota</taxon>
        <taxon>Gammaproteobacteria</taxon>
        <taxon>Alteromonadales</taxon>
        <taxon>Shewanellaceae</taxon>
        <taxon>Shewanella</taxon>
    </lineage>
</organism>
<dbReference type="InterPro" id="IPR000383">
    <property type="entry name" value="Xaa-Pro-like_dom"/>
</dbReference>
<sequence>MKKLKLMSLSLVATAMLSAAPAIAQSNFLGDEYQAGKNKVAFLSENVHIAGNVFLPPHYDENKSYPAIVVITPASGVKEQTAGIYAQKMAKEGYITLAFDHRTYGESGGYPRGMENAPMKVEDIKNAITFLSNFPGVDPERVGELGICSGAGYSIQVAIQDTRLDSVATVSGFVDFTDYGMGGATQYMDQLTGDPIEQYRQQIKMASDARQKYYETGEVVLVDGIPSAEKAKSMNEFWVRAADYYRNPERGAAAENYSPLRAAMSLDTRYAFNPSENMELIGDTPFLAIVGTEALTAYFSEVAVKRGTEAGKNVQLFEIEGAQHFDLYDQDKYVNQAIDKLDDFFSKTLR</sequence>
<evidence type="ECO:0000313" key="3">
    <source>
        <dbReference type="EMBL" id="AQS37814.1"/>
    </source>
</evidence>
<dbReference type="STRING" id="225848.Sps_02662"/>
<dbReference type="InterPro" id="IPR051411">
    <property type="entry name" value="Polyketide_trans_af380"/>
</dbReference>
<keyword evidence="4" id="KW-1185">Reference proteome</keyword>
<accession>A0A1S6HQP9</accession>
<dbReference type="EMBL" id="CP014782">
    <property type="protein sequence ID" value="AQS37814.1"/>
    <property type="molecule type" value="Genomic_DNA"/>
</dbReference>
<dbReference type="PANTHER" id="PTHR47751">
    <property type="entry name" value="SUPERFAMILY HYDROLASE, PUTATIVE (AFU_ORTHOLOGUE AFUA_2G16580)-RELATED"/>
    <property type="match status" value="1"/>
</dbReference>
<dbReference type="Gene3D" id="1.10.10.800">
    <property type="match status" value="1"/>
</dbReference>
<dbReference type="Proteomes" id="UP000189545">
    <property type="component" value="Chromosome"/>
</dbReference>
<feature type="chain" id="PRO_5012210332" evidence="1">
    <location>
        <begin position="25"/>
        <end position="350"/>
    </location>
</feature>
<evidence type="ECO:0000256" key="1">
    <source>
        <dbReference type="SAM" id="SignalP"/>
    </source>
</evidence>
<dbReference type="GO" id="GO:0016787">
    <property type="term" value="F:hydrolase activity"/>
    <property type="evidence" value="ECO:0007669"/>
    <property type="project" value="UniProtKB-KW"/>
</dbReference>
<dbReference type="Gene3D" id="3.40.50.1820">
    <property type="entry name" value="alpha/beta hydrolase"/>
    <property type="match status" value="1"/>
</dbReference>
<dbReference type="AlphaFoldDB" id="A0A1S6HQP9"/>
<reference evidence="3 4" key="1">
    <citation type="submission" date="2016-03" db="EMBL/GenBank/DDBJ databases">
        <title>Complete genome sequence of Shewanella psychrophila WP2, a deep sea bacterium isolated from west Pacific sediment.</title>
        <authorList>
            <person name="Xu G."/>
            <person name="Jian H."/>
        </authorList>
    </citation>
    <scope>NUCLEOTIDE SEQUENCE [LARGE SCALE GENOMIC DNA]</scope>
    <source>
        <strain evidence="3 4">WP2</strain>
    </source>
</reference>
<evidence type="ECO:0000259" key="2">
    <source>
        <dbReference type="Pfam" id="PF02129"/>
    </source>
</evidence>
<keyword evidence="3" id="KW-0378">Hydrolase</keyword>
<keyword evidence="1" id="KW-0732">Signal</keyword>
<dbReference type="KEGG" id="spsw:Sps_02662"/>
<feature type="domain" description="Xaa-Pro dipeptidyl-peptidase-like" evidence="2">
    <location>
        <begin position="47"/>
        <end position="243"/>
    </location>
</feature>
<name>A0A1S6HQP9_9GAMM</name>
<dbReference type="SUPFAM" id="SSF53474">
    <property type="entry name" value="alpha/beta-Hydrolases"/>
    <property type="match status" value="1"/>
</dbReference>